<sequence length="394" mass="46192">MKRFIVRTVQPSLDALRHDQQVAQNAQREFNAKVVQTLNGLVDFVDSEFARQRQEFDAHLQKFQAQFDTFQAQFDTFQAQFDTFQAHLNTIQSHIENRLEQIAPKINAFELMLWTFDRRKEAMEIEQIRFNQKLEQILSVLRSSELRNETTIQSLPEPARQEDYRYLVFENQHRGTEQEIKERLKDYLPYFAESSQVLDIGCGRGEFLELLRERGIQGYGIDSNQHTVEYCRQKGLDAQQADVFAHLGALRDGGLDGIFMAHVIEHFDAQRMQQLLQTCFNKLASQKYLILETPNPGSLYALSHYFYKDVTHRNPLPAETLEFFMKCAGFQDVQIVYKNPFPKKYLLPEFDLQQISMPEILLLGKQFNENIHHLNDVLYGYPDYGIIAKKIQMF</sequence>
<name>A0A0S6VPT7_9BACT</name>
<dbReference type="EMBL" id="DF820455">
    <property type="protein sequence ID" value="GAK49093.1"/>
    <property type="molecule type" value="Genomic_DNA"/>
</dbReference>
<dbReference type="SUPFAM" id="SSF53335">
    <property type="entry name" value="S-adenosyl-L-methionine-dependent methyltransferases"/>
    <property type="match status" value="1"/>
</dbReference>
<dbReference type="HOGENOM" id="CLU_047220_0_0_0"/>
<keyword evidence="2" id="KW-1185">Reference proteome</keyword>
<dbReference type="CDD" id="cd02440">
    <property type="entry name" value="AdoMet_MTases"/>
    <property type="match status" value="1"/>
</dbReference>
<dbReference type="STRING" id="1499966.U14_00311"/>
<dbReference type="PANTHER" id="PTHR43861">
    <property type="entry name" value="TRANS-ACONITATE 2-METHYLTRANSFERASE-RELATED"/>
    <property type="match status" value="1"/>
</dbReference>
<dbReference type="AlphaFoldDB" id="A0A0S6VPT7"/>
<gene>
    <name evidence="1" type="ORF">U14_00311</name>
</gene>
<organism evidence="1">
    <name type="scientific">Candidatus Moduliflexus flocculans</name>
    <dbReference type="NCBI Taxonomy" id="1499966"/>
    <lineage>
        <taxon>Bacteria</taxon>
        <taxon>Candidatus Moduliflexota</taxon>
        <taxon>Candidatus Moduliflexia</taxon>
        <taxon>Candidatus Moduliflexales</taxon>
        <taxon>Candidatus Moduliflexaceae</taxon>
    </lineage>
</organism>
<dbReference type="Proteomes" id="UP000030700">
    <property type="component" value="Unassembled WGS sequence"/>
</dbReference>
<evidence type="ECO:0000313" key="1">
    <source>
        <dbReference type="EMBL" id="GAK49093.1"/>
    </source>
</evidence>
<protein>
    <recommendedName>
        <fullName evidence="3">Methyltransferase type 11</fullName>
    </recommendedName>
</protein>
<proteinExistence type="predicted"/>
<evidence type="ECO:0008006" key="3">
    <source>
        <dbReference type="Google" id="ProtNLM"/>
    </source>
</evidence>
<reference evidence="1" key="1">
    <citation type="journal article" date="2015" name="PeerJ">
        <title>First genomic representation of candidate bacterial phylum KSB3 points to enhanced environmental sensing as a trigger of wastewater bulking.</title>
        <authorList>
            <person name="Sekiguchi Y."/>
            <person name="Ohashi A."/>
            <person name="Parks D.H."/>
            <person name="Yamauchi T."/>
            <person name="Tyson G.W."/>
            <person name="Hugenholtz P."/>
        </authorList>
    </citation>
    <scope>NUCLEOTIDE SEQUENCE [LARGE SCALE GENOMIC DNA]</scope>
</reference>
<accession>A0A0S6VPT7</accession>
<dbReference type="InterPro" id="IPR029063">
    <property type="entry name" value="SAM-dependent_MTases_sf"/>
</dbReference>
<evidence type="ECO:0000313" key="2">
    <source>
        <dbReference type="Proteomes" id="UP000030700"/>
    </source>
</evidence>
<dbReference type="Pfam" id="PF13489">
    <property type="entry name" value="Methyltransf_23"/>
    <property type="match status" value="1"/>
</dbReference>
<dbReference type="Gene3D" id="3.40.50.150">
    <property type="entry name" value="Vaccinia Virus protein VP39"/>
    <property type="match status" value="1"/>
</dbReference>